<sequence>QNSIRDYQQSVTSLSQHERNITEDKSCTFIEFLQDSWTLIQALFVRMIFILSSIAAVWRVVRDTKDDRFWYLLLLLLFLVIESYVTVYGRKGYEYKWFCPSAFAYLITIVPCIWLLELHHSDHTSKSVYISLHSRNDSVSSSILLPFILQPSTEAPNLLFDQKITNNQLFLNNYNGVTISYDNSTSQSDFSQTSVNNIIEEDFMNNDDRRNVQIALGIEELLKTPQKFISKIDTQLSIEEWKIITEQITLLVLIVSRWLLPKGELTREELSQLLLVYIGIAADIIEFFEVFKEKR</sequence>
<keyword evidence="1" id="KW-0472">Membrane</keyword>
<accession>A0A815UI27</accession>
<keyword evidence="4" id="KW-1185">Reference proteome</keyword>
<reference evidence="2" key="1">
    <citation type="submission" date="2021-02" db="EMBL/GenBank/DDBJ databases">
        <authorList>
            <person name="Nowell W R."/>
        </authorList>
    </citation>
    <scope>NUCLEOTIDE SEQUENCE</scope>
</reference>
<feature type="transmembrane region" description="Helical" evidence="1">
    <location>
        <begin position="39"/>
        <end position="58"/>
    </location>
</feature>
<feature type="transmembrane region" description="Helical" evidence="1">
    <location>
        <begin position="70"/>
        <end position="89"/>
    </location>
</feature>
<evidence type="ECO:0000313" key="2">
    <source>
        <dbReference type="EMBL" id="CAF1517366.1"/>
    </source>
</evidence>
<dbReference type="Proteomes" id="UP000681722">
    <property type="component" value="Unassembled WGS sequence"/>
</dbReference>
<evidence type="ECO:0000313" key="3">
    <source>
        <dbReference type="EMBL" id="CAF4377156.1"/>
    </source>
</evidence>
<protein>
    <recommendedName>
        <fullName evidence="5">Transmembrane protein 26</fullName>
    </recommendedName>
</protein>
<dbReference type="EMBL" id="CAJOBC010089121">
    <property type="protein sequence ID" value="CAF4377156.1"/>
    <property type="molecule type" value="Genomic_DNA"/>
</dbReference>
<keyword evidence="1" id="KW-1133">Transmembrane helix</keyword>
<feature type="non-terminal residue" evidence="2">
    <location>
        <position position="1"/>
    </location>
</feature>
<proteinExistence type="predicted"/>
<gene>
    <name evidence="2" type="ORF">GPM918_LOCUS37394</name>
    <name evidence="3" type="ORF">SRO942_LOCUS38156</name>
</gene>
<feature type="transmembrane region" description="Helical" evidence="1">
    <location>
        <begin position="95"/>
        <end position="116"/>
    </location>
</feature>
<dbReference type="PANTHER" id="PTHR22168:SF8">
    <property type="entry name" value="TRANSMEMBRANE PROTEIN 26"/>
    <property type="match status" value="1"/>
</dbReference>
<comment type="caution">
    <text evidence="2">The sequence shown here is derived from an EMBL/GenBank/DDBJ whole genome shotgun (WGS) entry which is preliminary data.</text>
</comment>
<dbReference type="Proteomes" id="UP000663829">
    <property type="component" value="Unassembled WGS sequence"/>
</dbReference>
<organism evidence="2 4">
    <name type="scientific">Didymodactylos carnosus</name>
    <dbReference type="NCBI Taxonomy" id="1234261"/>
    <lineage>
        <taxon>Eukaryota</taxon>
        <taxon>Metazoa</taxon>
        <taxon>Spiralia</taxon>
        <taxon>Gnathifera</taxon>
        <taxon>Rotifera</taxon>
        <taxon>Eurotatoria</taxon>
        <taxon>Bdelloidea</taxon>
        <taxon>Philodinida</taxon>
        <taxon>Philodinidae</taxon>
        <taxon>Didymodactylos</taxon>
    </lineage>
</organism>
<evidence type="ECO:0008006" key="5">
    <source>
        <dbReference type="Google" id="ProtNLM"/>
    </source>
</evidence>
<name>A0A815UI27_9BILA</name>
<evidence type="ECO:0000256" key="1">
    <source>
        <dbReference type="SAM" id="Phobius"/>
    </source>
</evidence>
<dbReference type="OrthoDB" id="10042902at2759"/>
<dbReference type="AlphaFoldDB" id="A0A815UI27"/>
<evidence type="ECO:0000313" key="4">
    <source>
        <dbReference type="Proteomes" id="UP000663829"/>
    </source>
</evidence>
<keyword evidence="1" id="KW-0812">Transmembrane</keyword>
<dbReference type="InterPro" id="IPR019169">
    <property type="entry name" value="Transmembrane_26"/>
</dbReference>
<feature type="non-terminal residue" evidence="2">
    <location>
        <position position="295"/>
    </location>
</feature>
<dbReference type="Pfam" id="PF09772">
    <property type="entry name" value="Tmem26"/>
    <property type="match status" value="1"/>
</dbReference>
<dbReference type="PANTHER" id="PTHR22168">
    <property type="entry name" value="TMEM26 PROTEIN"/>
    <property type="match status" value="1"/>
</dbReference>
<dbReference type="EMBL" id="CAJNOQ010023578">
    <property type="protein sequence ID" value="CAF1517366.1"/>
    <property type="molecule type" value="Genomic_DNA"/>
</dbReference>